<feature type="non-terminal residue" evidence="1">
    <location>
        <position position="1"/>
    </location>
</feature>
<dbReference type="PANTHER" id="PTHR47098:SF2">
    <property type="entry name" value="PROTEIN MAK32"/>
    <property type="match status" value="1"/>
</dbReference>
<accession>A0AAN6VGT1</accession>
<protein>
    <submittedName>
        <fullName evidence="1">Uncharacterized protein</fullName>
    </submittedName>
</protein>
<sequence length="212" mass="23369">PIMVWEPYFEGPHCRPDKLGAIKDACRRFPVFAPNHNDLLAMCSKASDFANRISTLKGHRRIDSGRKIIEECVKQFLDAGTGTSGRGYVVVKAGEFGCLLASLAFGDTFTWLAALKGDKDELTDLQKETAEFVGAFVFERFVKKETNTVKAAKLALVAASFAAGNAFGSTSAFEAQEDASREIWRREVARLQFARDLDDPSAYEDDQDDGTL</sequence>
<organism evidence="1 2">
    <name type="scientific">Chaetomidium leptoderma</name>
    <dbReference type="NCBI Taxonomy" id="669021"/>
    <lineage>
        <taxon>Eukaryota</taxon>
        <taxon>Fungi</taxon>
        <taxon>Dikarya</taxon>
        <taxon>Ascomycota</taxon>
        <taxon>Pezizomycotina</taxon>
        <taxon>Sordariomycetes</taxon>
        <taxon>Sordariomycetidae</taxon>
        <taxon>Sordariales</taxon>
        <taxon>Chaetomiaceae</taxon>
        <taxon>Chaetomidium</taxon>
    </lineage>
</organism>
<reference evidence="1" key="2">
    <citation type="submission" date="2023-05" db="EMBL/GenBank/DDBJ databases">
        <authorList>
            <consortium name="Lawrence Berkeley National Laboratory"/>
            <person name="Steindorff A."/>
            <person name="Hensen N."/>
            <person name="Bonometti L."/>
            <person name="Westerberg I."/>
            <person name="Brannstrom I.O."/>
            <person name="Guillou S."/>
            <person name="Cros-Aarteil S."/>
            <person name="Calhoun S."/>
            <person name="Haridas S."/>
            <person name="Kuo A."/>
            <person name="Mondo S."/>
            <person name="Pangilinan J."/>
            <person name="Riley R."/>
            <person name="Labutti K."/>
            <person name="Andreopoulos B."/>
            <person name="Lipzen A."/>
            <person name="Chen C."/>
            <person name="Yanf M."/>
            <person name="Daum C."/>
            <person name="Ng V."/>
            <person name="Clum A."/>
            <person name="Ohm R."/>
            <person name="Martin F."/>
            <person name="Silar P."/>
            <person name="Natvig D."/>
            <person name="Lalanne C."/>
            <person name="Gautier V."/>
            <person name="Ament-Velasquez S.L."/>
            <person name="Kruys A."/>
            <person name="Hutchinson M.I."/>
            <person name="Powell A.J."/>
            <person name="Barry K."/>
            <person name="Miller A.N."/>
            <person name="Grigoriev I.V."/>
            <person name="Debuchy R."/>
            <person name="Gladieux P."/>
            <person name="Thoren M.H."/>
            <person name="Johannesson H."/>
        </authorList>
    </citation>
    <scope>NUCLEOTIDE SEQUENCE</scope>
    <source>
        <strain evidence="1">CBS 538.74</strain>
    </source>
</reference>
<dbReference type="Gene3D" id="3.40.1190.20">
    <property type="match status" value="1"/>
</dbReference>
<name>A0AAN6VGT1_9PEZI</name>
<dbReference type="Proteomes" id="UP001302745">
    <property type="component" value="Unassembled WGS sequence"/>
</dbReference>
<dbReference type="PANTHER" id="PTHR47098">
    <property type="entry name" value="PROTEIN MAK32"/>
    <property type="match status" value="1"/>
</dbReference>
<dbReference type="InterPro" id="IPR029056">
    <property type="entry name" value="Ribokinase-like"/>
</dbReference>
<dbReference type="EMBL" id="MU857086">
    <property type="protein sequence ID" value="KAK4150240.1"/>
    <property type="molecule type" value="Genomic_DNA"/>
</dbReference>
<evidence type="ECO:0000313" key="1">
    <source>
        <dbReference type="EMBL" id="KAK4150240.1"/>
    </source>
</evidence>
<keyword evidence="2" id="KW-1185">Reference proteome</keyword>
<dbReference type="AlphaFoldDB" id="A0AAN6VGT1"/>
<proteinExistence type="predicted"/>
<evidence type="ECO:0000313" key="2">
    <source>
        <dbReference type="Proteomes" id="UP001302745"/>
    </source>
</evidence>
<reference evidence="1" key="1">
    <citation type="journal article" date="2023" name="Mol. Phylogenet. Evol.">
        <title>Genome-scale phylogeny and comparative genomics of the fungal order Sordariales.</title>
        <authorList>
            <person name="Hensen N."/>
            <person name="Bonometti L."/>
            <person name="Westerberg I."/>
            <person name="Brannstrom I.O."/>
            <person name="Guillou S."/>
            <person name="Cros-Aarteil S."/>
            <person name="Calhoun S."/>
            <person name="Haridas S."/>
            <person name="Kuo A."/>
            <person name="Mondo S."/>
            <person name="Pangilinan J."/>
            <person name="Riley R."/>
            <person name="LaButti K."/>
            <person name="Andreopoulos B."/>
            <person name="Lipzen A."/>
            <person name="Chen C."/>
            <person name="Yan M."/>
            <person name="Daum C."/>
            <person name="Ng V."/>
            <person name="Clum A."/>
            <person name="Steindorff A."/>
            <person name="Ohm R.A."/>
            <person name="Martin F."/>
            <person name="Silar P."/>
            <person name="Natvig D.O."/>
            <person name="Lalanne C."/>
            <person name="Gautier V."/>
            <person name="Ament-Velasquez S.L."/>
            <person name="Kruys A."/>
            <person name="Hutchinson M.I."/>
            <person name="Powell A.J."/>
            <person name="Barry K."/>
            <person name="Miller A.N."/>
            <person name="Grigoriev I.V."/>
            <person name="Debuchy R."/>
            <person name="Gladieux P."/>
            <person name="Hiltunen Thoren M."/>
            <person name="Johannesson H."/>
        </authorList>
    </citation>
    <scope>NUCLEOTIDE SEQUENCE</scope>
    <source>
        <strain evidence="1">CBS 538.74</strain>
    </source>
</reference>
<gene>
    <name evidence="1" type="ORF">C8A00DRAFT_18192</name>
</gene>
<comment type="caution">
    <text evidence="1">The sequence shown here is derived from an EMBL/GenBank/DDBJ whole genome shotgun (WGS) entry which is preliminary data.</text>
</comment>